<feature type="transmembrane region" description="Helical" evidence="2">
    <location>
        <begin position="67"/>
        <end position="91"/>
    </location>
</feature>
<reference evidence="3 4" key="1">
    <citation type="submission" date="2020-11" db="EMBL/GenBank/DDBJ databases">
        <title>Draft genome sequencing of a Lachnospiraceae strain isolated from anoxic soil subjected to BSD treatment.</title>
        <authorList>
            <person name="Uek A."/>
            <person name="Tonouchi A."/>
        </authorList>
    </citation>
    <scope>NUCLEOTIDE SEQUENCE [LARGE SCALE GENOMIC DNA]</scope>
    <source>
        <strain evidence="3 4">TB5</strain>
    </source>
</reference>
<accession>A0A7R7EIW6</accession>
<evidence type="ECO:0000313" key="3">
    <source>
        <dbReference type="EMBL" id="BCN29574.1"/>
    </source>
</evidence>
<dbReference type="RefSeq" id="WP_271714843.1">
    <property type="nucleotide sequence ID" value="NZ_AP024169.1"/>
</dbReference>
<feature type="transmembrane region" description="Helical" evidence="2">
    <location>
        <begin position="20"/>
        <end position="46"/>
    </location>
</feature>
<dbReference type="KEGG" id="ahb:bsdtb5_08690"/>
<organism evidence="3 4">
    <name type="scientific">Anaeromicropila herbilytica</name>
    <dbReference type="NCBI Taxonomy" id="2785025"/>
    <lineage>
        <taxon>Bacteria</taxon>
        <taxon>Bacillati</taxon>
        <taxon>Bacillota</taxon>
        <taxon>Clostridia</taxon>
        <taxon>Lachnospirales</taxon>
        <taxon>Lachnospiraceae</taxon>
        <taxon>Anaeromicropila</taxon>
    </lineage>
</organism>
<gene>
    <name evidence="3" type="ORF">bsdtb5_08690</name>
</gene>
<name>A0A7R7EIW6_9FIRM</name>
<keyword evidence="2" id="KW-0472">Membrane</keyword>
<proteinExistence type="predicted"/>
<feature type="region of interest" description="Disordered" evidence="1">
    <location>
        <begin position="155"/>
        <end position="179"/>
    </location>
</feature>
<keyword evidence="4" id="KW-1185">Reference proteome</keyword>
<dbReference type="AlphaFoldDB" id="A0A7R7EIW6"/>
<keyword evidence="2" id="KW-0812">Transmembrane</keyword>
<dbReference type="EMBL" id="AP024169">
    <property type="protein sequence ID" value="BCN29574.1"/>
    <property type="molecule type" value="Genomic_DNA"/>
</dbReference>
<dbReference type="Proteomes" id="UP000595897">
    <property type="component" value="Chromosome"/>
</dbReference>
<feature type="transmembrane region" description="Helical" evidence="2">
    <location>
        <begin position="111"/>
        <end position="136"/>
    </location>
</feature>
<sequence length="179" mass="20298">MDDMNTQNMMNYSSYDGFLTGLLGLLIKFLFIVIIISIIIGVAIWIKNNFFKNTNLSQFINQNPIMKAIFGIAAALLILFLLLFFFSYLIGSNSSMVGYGNVSTIFNFTGIITFLFKILILFFIITLVVSLIAYMINLFGINDFHLFQAMNNSTSESTSQDHNNFTNIPKATDEQEIFK</sequence>
<protein>
    <submittedName>
        <fullName evidence="3">Uncharacterized protein</fullName>
    </submittedName>
</protein>
<evidence type="ECO:0000256" key="2">
    <source>
        <dbReference type="SAM" id="Phobius"/>
    </source>
</evidence>
<evidence type="ECO:0000256" key="1">
    <source>
        <dbReference type="SAM" id="MobiDB-lite"/>
    </source>
</evidence>
<evidence type="ECO:0000313" key="4">
    <source>
        <dbReference type="Proteomes" id="UP000595897"/>
    </source>
</evidence>
<keyword evidence="2" id="KW-1133">Transmembrane helix</keyword>
<feature type="compositionally biased region" description="Polar residues" evidence="1">
    <location>
        <begin position="155"/>
        <end position="169"/>
    </location>
</feature>